<name>A0A6A2YSQ2_HIBSY</name>
<dbReference type="EMBL" id="VEPZ02001279">
    <property type="protein sequence ID" value="KAE8682444.1"/>
    <property type="molecule type" value="Genomic_DNA"/>
</dbReference>
<proteinExistence type="predicted"/>
<sequence length="191" mass="21506">MRTALGLDLDLEALQLCLENNINKVGADEYSRISLFHGNVLNPCEAILVGFKPQELRRNIQLEESDYNSKIAATEPNMLEGSTASKNEESIKADAKIPARDIICAFDYSCCCLHKRAELVLCFKHVLEALSKKGGLSFQFNNLPSNSITWQLKCPGGRCQRLETGFQSVQFWLREMPDMKENRSTEGFRIG</sequence>
<dbReference type="PANTHER" id="PTHR37211:SF1">
    <property type="entry name" value="EXPRESSED PROTEIN"/>
    <property type="match status" value="1"/>
</dbReference>
<evidence type="ECO:0000313" key="2">
    <source>
        <dbReference type="Proteomes" id="UP000436088"/>
    </source>
</evidence>
<keyword evidence="2" id="KW-1185">Reference proteome</keyword>
<organism evidence="1 2">
    <name type="scientific">Hibiscus syriacus</name>
    <name type="common">Rose of Sharon</name>
    <dbReference type="NCBI Taxonomy" id="106335"/>
    <lineage>
        <taxon>Eukaryota</taxon>
        <taxon>Viridiplantae</taxon>
        <taxon>Streptophyta</taxon>
        <taxon>Embryophyta</taxon>
        <taxon>Tracheophyta</taxon>
        <taxon>Spermatophyta</taxon>
        <taxon>Magnoliopsida</taxon>
        <taxon>eudicotyledons</taxon>
        <taxon>Gunneridae</taxon>
        <taxon>Pentapetalae</taxon>
        <taxon>rosids</taxon>
        <taxon>malvids</taxon>
        <taxon>Malvales</taxon>
        <taxon>Malvaceae</taxon>
        <taxon>Malvoideae</taxon>
        <taxon>Hibiscus</taxon>
    </lineage>
</organism>
<dbReference type="PANTHER" id="PTHR37211">
    <property type="entry name" value="EXPRESSED PROTEIN"/>
    <property type="match status" value="1"/>
</dbReference>
<comment type="caution">
    <text evidence="1">The sequence shown here is derived from an EMBL/GenBank/DDBJ whole genome shotgun (WGS) entry which is preliminary data.</text>
</comment>
<evidence type="ECO:0000313" key="1">
    <source>
        <dbReference type="EMBL" id="KAE8682444.1"/>
    </source>
</evidence>
<dbReference type="Proteomes" id="UP000436088">
    <property type="component" value="Unassembled WGS sequence"/>
</dbReference>
<reference evidence="1" key="1">
    <citation type="submission" date="2019-09" db="EMBL/GenBank/DDBJ databases">
        <title>Draft genome information of white flower Hibiscus syriacus.</title>
        <authorList>
            <person name="Kim Y.-M."/>
        </authorList>
    </citation>
    <scope>NUCLEOTIDE SEQUENCE [LARGE SCALE GENOMIC DNA]</scope>
    <source>
        <strain evidence="1">YM2019G1</strain>
    </source>
</reference>
<accession>A0A6A2YSQ2</accession>
<protein>
    <submittedName>
        <fullName evidence="1">Detected protein of confused Function</fullName>
    </submittedName>
</protein>
<gene>
    <name evidence="1" type="ORF">F3Y22_tig00111238pilonHSYRG00027</name>
</gene>
<dbReference type="AlphaFoldDB" id="A0A6A2YSQ2"/>